<dbReference type="InterPro" id="IPR008243">
    <property type="entry name" value="Chorismate_mutase_AroH"/>
</dbReference>
<dbReference type="EMBL" id="CP036299">
    <property type="protein sequence ID" value="QDV30908.1"/>
    <property type="molecule type" value="Genomic_DNA"/>
</dbReference>
<dbReference type="GO" id="GO:0046417">
    <property type="term" value="P:chorismate metabolic process"/>
    <property type="evidence" value="ECO:0007669"/>
    <property type="project" value="TreeGrafter"/>
</dbReference>
<dbReference type="Gene3D" id="3.30.1330.40">
    <property type="entry name" value="RutC-like"/>
    <property type="match status" value="1"/>
</dbReference>
<keyword evidence="2 3" id="KW-0413">Isomerase</keyword>
<keyword evidence="2" id="KW-0057">Aromatic amino acid biosynthesis</keyword>
<dbReference type="SUPFAM" id="SSF55298">
    <property type="entry name" value="YjgF-like"/>
    <property type="match status" value="1"/>
</dbReference>
<dbReference type="GO" id="GO:0004106">
    <property type="term" value="F:chorismate mutase activity"/>
    <property type="evidence" value="ECO:0007669"/>
    <property type="project" value="UniProtKB-UniRule"/>
</dbReference>
<name>A0A518GQL3_9PLAN</name>
<evidence type="ECO:0000313" key="3">
    <source>
        <dbReference type="EMBL" id="QDV30908.1"/>
    </source>
</evidence>
<dbReference type="EC" id="5.4.99.5" evidence="1 2"/>
<keyword evidence="4" id="KW-1185">Reference proteome</keyword>
<comment type="catalytic activity">
    <reaction evidence="2">
        <text>chorismate = prephenate</text>
        <dbReference type="Rhea" id="RHEA:13897"/>
        <dbReference type="ChEBI" id="CHEBI:29748"/>
        <dbReference type="ChEBI" id="CHEBI:29934"/>
        <dbReference type="EC" id="5.4.99.5"/>
    </reaction>
</comment>
<proteinExistence type="predicted"/>
<dbReference type="CDD" id="cd02185">
    <property type="entry name" value="AroH"/>
    <property type="match status" value="1"/>
</dbReference>
<dbReference type="GO" id="GO:0008652">
    <property type="term" value="P:amino acid biosynthetic process"/>
    <property type="evidence" value="ECO:0007669"/>
    <property type="project" value="UniProtKB-UniRule"/>
</dbReference>
<keyword evidence="2" id="KW-0028">Amino-acid biosynthesis</keyword>
<protein>
    <recommendedName>
        <fullName evidence="1 2">chorismate mutase</fullName>
        <ecNumber evidence="1 2">5.4.99.5</ecNumber>
    </recommendedName>
</protein>
<evidence type="ECO:0000313" key="4">
    <source>
        <dbReference type="Proteomes" id="UP000315349"/>
    </source>
</evidence>
<evidence type="ECO:0000256" key="2">
    <source>
        <dbReference type="PROSITE-ProRule" id="PRU00514"/>
    </source>
</evidence>
<sequence length="169" mass="18739">MLAAARIAEQACGWLSGRMVNRYDLQRLIECLRIECSSEFEREWAEMSVRGIRGATCVDCDNPELLLAATRELLAELLQQNQIVDFDEIVSAIFTTTPDLTSTFPAEAARALGMRQVPLLCASEIAVPQALPRCIRVLLHVNSSKAPSEIVHVYLGEAKKLRPDIQSAQ</sequence>
<dbReference type="PROSITE" id="PS51167">
    <property type="entry name" value="CHORISMATE_MUT_1"/>
    <property type="match status" value="1"/>
</dbReference>
<dbReference type="NCBIfam" id="TIGR01796">
    <property type="entry name" value="CM_mono_aroH"/>
    <property type="match status" value="1"/>
</dbReference>
<organism evidence="3 4">
    <name type="scientific">Planctopirus ephydatiae</name>
    <dbReference type="NCBI Taxonomy" id="2528019"/>
    <lineage>
        <taxon>Bacteria</taxon>
        <taxon>Pseudomonadati</taxon>
        <taxon>Planctomycetota</taxon>
        <taxon>Planctomycetia</taxon>
        <taxon>Planctomycetales</taxon>
        <taxon>Planctomycetaceae</taxon>
        <taxon>Planctopirus</taxon>
    </lineage>
</organism>
<dbReference type="InterPro" id="IPR035959">
    <property type="entry name" value="RutC-like_sf"/>
</dbReference>
<dbReference type="AlphaFoldDB" id="A0A518GQL3"/>
<dbReference type="PANTHER" id="PTHR21164:SF0">
    <property type="entry name" value="CHORISMATE MUTASE AROH"/>
    <property type="match status" value="1"/>
</dbReference>
<dbReference type="Pfam" id="PF07736">
    <property type="entry name" value="CM_1"/>
    <property type="match status" value="1"/>
</dbReference>
<evidence type="ECO:0000256" key="1">
    <source>
        <dbReference type="NCBIfam" id="TIGR01796"/>
    </source>
</evidence>
<dbReference type="GO" id="GO:0009073">
    <property type="term" value="P:aromatic amino acid family biosynthetic process"/>
    <property type="evidence" value="ECO:0007669"/>
    <property type="project" value="UniProtKB-UniRule"/>
</dbReference>
<reference evidence="3 4" key="1">
    <citation type="submission" date="2019-02" db="EMBL/GenBank/DDBJ databases">
        <title>Deep-cultivation of Planctomycetes and their phenomic and genomic characterization uncovers novel biology.</title>
        <authorList>
            <person name="Wiegand S."/>
            <person name="Jogler M."/>
            <person name="Boedeker C."/>
            <person name="Pinto D."/>
            <person name="Vollmers J."/>
            <person name="Rivas-Marin E."/>
            <person name="Kohn T."/>
            <person name="Peeters S.H."/>
            <person name="Heuer A."/>
            <person name="Rast P."/>
            <person name="Oberbeckmann S."/>
            <person name="Bunk B."/>
            <person name="Jeske O."/>
            <person name="Meyerdierks A."/>
            <person name="Storesund J.E."/>
            <person name="Kallscheuer N."/>
            <person name="Luecker S."/>
            <person name="Lage O.M."/>
            <person name="Pohl T."/>
            <person name="Merkel B.J."/>
            <person name="Hornburger P."/>
            <person name="Mueller R.-W."/>
            <person name="Bruemmer F."/>
            <person name="Labrenz M."/>
            <person name="Spormann A.M."/>
            <person name="Op den Camp H."/>
            <person name="Overmann J."/>
            <person name="Amann R."/>
            <person name="Jetten M.S.M."/>
            <person name="Mascher T."/>
            <person name="Medema M.H."/>
            <person name="Devos D.P."/>
            <person name="Kaster A.-K."/>
            <person name="Ovreas L."/>
            <person name="Rohde M."/>
            <person name="Galperin M.Y."/>
            <person name="Jogler C."/>
        </authorList>
    </citation>
    <scope>NUCLEOTIDE SEQUENCE [LARGE SCALE GENOMIC DNA]</scope>
    <source>
        <strain evidence="3 4">Spb1</strain>
    </source>
</reference>
<dbReference type="KEGG" id="peh:Spb1_28440"/>
<dbReference type="Proteomes" id="UP000315349">
    <property type="component" value="Chromosome"/>
</dbReference>
<dbReference type="PANTHER" id="PTHR21164">
    <property type="entry name" value="CHORISMATE MUTASE"/>
    <property type="match status" value="1"/>
</dbReference>
<gene>
    <name evidence="3" type="primary">aroH</name>
    <name evidence="3" type="ORF">Spb1_28440</name>
</gene>
<accession>A0A518GQL3</accession>